<organism evidence="11 12">
    <name type="scientific">Dreissena polymorpha</name>
    <name type="common">Zebra mussel</name>
    <name type="synonym">Mytilus polymorpha</name>
    <dbReference type="NCBI Taxonomy" id="45954"/>
    <lineage>
        <taxon>Eukaryota</taxon>
        <taxon>Metazoa</taxon>
        <taxon>Spiralia</taxon>
        <taxon>Lophotrochozoa</taxon>
        <taxon>Mollusca</taxon>
        <taxon>Bivalvia</taxon>
        <taxon>Autobranchia</taxon>
        <taxon>Heteroconchia</taxon>
        <taxon>Euheterodonta</taxon>
        <taxon>Imparidentia</taxon>
        <taxon>Neoheterodontei</taxon>
        <taxon>Myida</taxon>
        <taxon>Dreissenoidea</taxon>
        <taxon>Dreissenidae</taxon>
        <taxon>Dreissena</taxon>
    </lineage>
</organism>
<feature type="compositionally biased region" description="Polar residues" evidence="8">
    <location>
        <begin position="424"/>
        <end position="440"/>
    </location>
</feature>
<evidence type="ECO:0000256" key="7">
    <source>
        <dbReference type="ARBA" id="ARBA00023224"/>
    </source>
</evidence>
<evidence type="ECO:0000256" key="4">
    <source>
        <dbReference type="ARBA" id="ARBA00023040"/>
    </source>
</evidence>
<keyword evidence="7" id="KW-0807">Transducer</keyword>
<dbReference type="Proteomes" id="UP000828390">
    <property type="component" value="Unassembled WGS sequence"/>
</dbReference>
<dbReference type="PANTHER" id="PTHR24243">
    <property type="entry name" value="G-PROTEIN COUPLED RECEPTOR"/>
    <property type="match status" value="1"/>
</dbReference>
<feature type="transmembrane region" description="Helical" evidence="9">
    <location>
        <begin position="251"/>
        <end position="274"/>
    </location>
</feature>
<feature type="region of interest" description="Disordered" evidence="8">
    <location>
        <begin position="414"/>
        <end position="443"/>
    </location>
</feature>
<gene>
    <name evidence="11" type="ORF">DPMN_119817</name>
</gene>
<name>A0A9D4GMD4_DREPO</name>
<feature type="domain" description="G-protein coupled receptors family 1 profile" evidence="10">
    <location>
        <begin position="47"/>
        <end position="314"/>
    </location>
</feature>
<dbReference type="InterPro" id="IPR000276">
    <property type="entry name" value="GPCR_Rhodpsn"/>
</dbReference>
<evidence type="ECO:0000256" key="6">
    <source>
        <dbReference type="ARBA" id="ARBA00023170"/>
    </source>
</evidence>
<dbReference type="PANTHER" id="PTHR24243:SF230">
    <property type="entry name" value="G-PROTEIN COUPLED RECEPTORS FAMILY 1 PROFILE DOMAIN-CONTAINING PROTEIN"/>
    <property type="match status" value="1"/>
</dbReference>
<dbReference type="GO" id="GO:0004930">
    <property type="term" value="F:G protein-coupled receptor activity"/>
    <property type="evidence" value="ECO:0007669"/>
    <property type="project" value="UniProtKB-KW"/>
</dbReference>
<dbReference type="PROSITE" id="PS50262">
    <property type="entry name" value="G_PROTEIN_RECEP_F1_2"/>
    <property type="match status" value="1"/>
</dbReference>
<proteinExistence type="predicted"/>
<comment type="caution">
    <text evidence="11">The sequence shown here is derived from an EMBL/GenBank/DDBJ whole genome shotgun (WGS) entry which is preliminary data.</text>
</comment>
<keyword evidence="12" id="KW-1185">Reference proteome</keyword>
<evidence type="ECO:0000256" key="5">
    <source>
        <dbReference type="ARBA" id="ARBA00023136"/>
    </source>
</evidence>
<feature type="transmembrane region" description="Helical" evidence="9">
    <location>
        <begin position="30"/>
        <end position="55"/>
    </location>
</feature>
<dbReference type="Pfam" id="PF00001">
    <property type="entry name" value="7tm_1"/>
    <property type="match status" value="1"/>
</dbReference>
<reference evidence="11" key="2">
    <citation type="submission" date="2020-11" db="EMBL/GenBank/DDBJ databases">
        <authorList>
            <person name="McCartney M.A."/>
            <person name="Auch B."/>
            <person name="Kono T."/>
            <person name="Mallez S."/>
            <person name="Becker A."/>
            <person name="Gohl D.M."/>
            <person name="Silverstein K.A.T."/>
            <person name="Koren S."/>
            <person name="Bechman K.B."/>
            <person name="Herman A."/>
            <person name="Abrahante J.E."/>
            <person name="Garbe J."/>
        </authorList>
    </citation>
    <scope>NUCLEOTIDE SEQUENCE</scope>
    <source>
        <strain evidence="11">Duluth1</strain>
        <tissue evidence="11">Whole animal</tissue>
    </source>
</reference>
<dbReference type="EMBL" id="JAIWYP010000005">
    <property type="protein sequence ID" value="KAH3818218.1"/>
    <property type="molecule type" value="Genomic_DNA"/>
</dbReference>
<evidence type="ECO:0000256" key="8">
    <source>
        <dbReference type="SAM" id="MobiDB-lite"/>
    </source>
</evidence>
<keyword evidence="2 9" id="KW-0812">Transmembrane</keyword>
<dbReference type="SUPFAM" id="SSF81321">
    <property type="entry name" value="Family A G protein-coupled receptor-like"/>
    <property type="match status" value="1"/>
</dbReference>
<dbReference type="Gene3D" id="1.20.1070.10">
    <property type="entry name" value="Rhodopsin 7-helix transmembrane proteins"/>
    <property type="match status" value="1"/>
</dbReference>
<sequence length="611" mass="69116">MADDNLTTTRWHVTENTTNVEVTRRQTLSIFINLLLPPVLTTVGVTCGAMTILTMRTKYFRRVSASVYLKTGALNDILALLILLTAHWLYLNQPGAFVRTESSHLMCKFFNFYGTGNIDFGMLLTVALTTERALAIAFPFCVAKYLSVKRAWRIVLGLLCVSVLKNSHFLLASDLVPEGRTDRLCDTFPERIGPGYEAFLYDVWPWIHVTFVILCGITLVVNNSVILYFVYQSQADRFSGGQTWRHLVPMLIGESMLLIALTFPFTLHLALLAIRIKYDSTIYTDPHKASAETLVFSVTFYMLYSNKCANFFMFCATGSRFRDGLTSALLNCVYKRKSRTMLFSKEKAKLSKIYANKVHRLQLFRTDITATESPERYTITETLEASKIITESAKLILDPRLLIESSVETRSIRHNKHTSEHSGHNQTEALENCSDTTSDTKTGHMEDQVQRMNPSKVIMVHSNTSGQDQNGTSDSEVACESIQPNSVKNPNVPLEPKENCDTTPASFEQIRNKDPIVSYEPNTNCEVIPLRELKYIEKGVNTVAIEGGKDFNLLVGMSFCDKETQTNPIESTENRNKENVCQKIQLGDDLFLRKEMNHATKQTNEAYSFYI</sequence>
<feature type="transmembrane region" description="Helical" evidence="9">
    <location>
        <begin position="67"/>
        <end position="90"/>
    </location>
</feature>
<dbReference type="InterPro" id="IPR017452">
    <property type="entry name" value="GPCR_Rhodpsn_7TM"/>
</dbReference>
<evidence type="ECO:0000256" key="9">
    <source>
        <dbReference type="SAM" id="Phobius"/>
    </source>
</evidence>
<evidence type="ECO:0000313" key="11">
    <source>
        <dbReference type="EMBL" id="KAH3818218.1"/>
    </source>
</evidence>
<keyword evidence="6" id="KW-0675">Receptor</keyword>
<keyword evidence="3 9" id="KW-1133">Transmembrane helix</keyword>
<reference evidence="11" key="1">
    <citation type="journal article" date="2019" name="bioRxiv">
        <title>The Genome of the Zebra Mussel, Dreissena polymorpha: A Resource for Invasive Species Research.</title>
        <authorList>
            <person name="McCartney M.A."/>
            <person name="Auch B."/>
            <person name="Kono T."/>
            <person name="Mallez S."/>
            <person name="Zhang Y."/>
            <person name="Obille A."/>
            <person name="Becker A."/>
            <person name="Abrahante J.E."/>
            <person name="Garbe J."/>
            <person name="Badalamenti J.P."/>
            <person name="Herman A."/>
            <person name="Mangelson H."/>
            <person name="Liachko I."/>
            <person name="Sullivan S."/>
            <person name="Sone E.D."/>
            <person name="Koren S."/>
            <person name="Silverstein K.A.T."/>
            <person name="Beckman K.B."/>
            <person name="Gohl D.M."/>
        </authorList>
    </citation>
    <scope>NUCLEOTIDE SEQUENCE</scope>
    <source>
        <strain evidence="11">Duluth1</strain>
        <tissue evidence="11">Whole animal</tissue>
    </source>
</reference>
<evidence type="ECO:0000256" key="2">
    <source>
        <dbReference type="ARBA" id="ARBA00022692"/>
    </source>
</evidence>
<dbReference type="AlphaFoldDB" id="A0A9D4GMD4"/>
<dbReference type="GO" id="GO:0005886">
    <property type="term" value="C:plasma membrane"/>
    <property type="evidence" value="ECO:0007669"/>
    <property type="project" value="TreeGrafter"/>
</dbReference>
<comment type="subcellular location">
    <subcellularLocation>
        <location evidence="1">Membrane</location>
        <topology evidence="1">Multi-pass membrane protein</topology>
    </subcellularLocation>
</comment>
<keyword evidence="5 9" id="KW-0472">Membrane</keyword>
<feature type="transmembrane region" description="Helical" evidence="9">
    <location>
        <begin position="206"/>
        <end position="230"/>
    </location>
</feature>
<evidence type="ECO:0000259" key="10">
    <source>
        <dbReference type="PROSITE" id="PS50262"/>
    </source>
</evidence>
<evidence type="ECO:0000313" key="12">
    <source>
        <dbReference type="Proteomes" id="UP000828390"/>
    </source>
</evidence>
<accession>A0A9D4GMD4</accession>
<evidence type="ECO:0000256" key="1">
    <source>
        <dbReference type="ARBA" id="ARBA00004141"/>
    </source>
</evidence>
<protein>
    <recommendedName>
        <fullName evidence="10">G-protein coupled receptors family 1 profile domain-containing protein</fullName>
    </recommendedName>
</protein>
<evidence type="ECO:0000256" key="3">
    <source>
        <dbReference type="ARBA" id="ARBA00022989"/>
    </source>
</evidence>
<keyword evidence="4" id="KW-0297">G-protein coupled receptor</keyword>